<evidence type="ECO:0000256" key="1">
    <source>
        <dbReference type="SAM" id="MobiDB-lite"/>
    </source>
</evidence>
<organism evidence="2 3">
    <name type="scientific">Williamsia maris</name>
    <dbReference type="NCBI Taxonomy" id="72806"/>
    <lineage>
        <taxon>Bacteria</taxon>
        <taxon>Bacillati</taxon>
        <taxon>Actinomycetota</taxon>
        <taxon>Actinomycetes</taxon>
        <taxon>Mycobacteriales</taxon>
        <taxon>Nocardiaceae</taxon>
        <taxon>Williamsia</taxon>
    </lineage>
</organism>
<reference evidence="2 3" key="1">
    <citation type="submission" date="2022-06" db="EMBL/GenBank/DDBJ databases">
        <title>Genomic Encyclopedia of Archaeal and Bacterial Type Strains, Phase II (KMG-II): from individual species to whole genera.</title>
        <authorList>
            <person name="Goeker M."/>
        </authorList>
    </citation>
    <scope>NUCLEOTIDE SEQUENCE [LARGE SCALE GENOMIC DNA]</scope>
    <source>
        <strain evidence="2 3">DSM 44693</strain>
    </source>
</reference>
<dbReference type="Proteomes" id="UP001206895">
    <property type="component" value="Unassembled WGS sequence"/>
</dbReference>
<accession>A0ABT1HJD9</accession>
<evidence type="ECO:0000313" key="2">
    <source>
        <dbReference type="EMBL" id="MCP2178043.1"/>
    </source>
</evidence>
<name>A0ABT1HJD9_9NOCA</name>
<proteinExistence type="predicted"/>
<comment type="caution">
    <text evidence="2">The sequence shown here is derived from an EMBL/GenBank/DDBJ whole genome shotgun (WGS) entry which is preliminary data.</text>
</comment>
<keyword evidence="3" id="KW-1185">Reference proteome</keyword>
<feature type="compositionally biased region" description="Basic and acidic residues" evidence="1">
    <location>
        <begin position="34"/>
        <end position="55"/>
    </location>
</feature>
<protein>
    <submittedName>
        <fullName evidence="2">MT0933-like antitoxin protein</fullName>
    </submittedName>
</protein>
<dbReference type="RefSeq" id="WP_253663007.1">
    <property type="nucleotide sequence ID" value="NZ_BAAAJQ010000003.1"/>
</dbReference>
<gene>
    <name evidence="2" type="ORF">LX13_003884</name>
</gene>
<feature type="region of interest" description="Disordered" evidence="1">
    <location>
        <begin position="30"/>
        <end position="55"/>
    </location>
</feature>
<dbReference type="EMBL" id="JAMTCJ010000004">
    <property type="protein sequence ID" value="MCP2178043.1"/>
    <property type="molecule type" value="Genomic_DNA"/>
</dbReference>
<dbReference type="Pfam" id="PF14013">
    <property type="entry name" value="MT0933_antitox"/>
    <property type="match status" value="1"/>
</dbReference>
<dbReference type="InterPro" id="IPR028037">
    <property type="entry name" value="Antitoxin_Rv0909/MT0933"/>
</dbReference>
<sequence>MSFINKIEDLAGKHDDKVDKGLDKVGAVAKKKASGHDEQIDKVVGKAKDATRPQD</sequence>
<evidence type="ECO:0000313" key="3">
    <source>
        <dbReference type="Proteomes" id="UP001206895"/>
    </source>
</evidence>